<proteinExistence type="predicted"/>
<accession>A0A2V1N085</accession>
<protein>
    <submittedName>
        <fullName evidence="1">Capsular biosynthesis protein</fullName>
    </submittedName>
</protein>
<dbReference type="InterPro" id="IPR029044">
    <property type="entry name" value="Nucleotide-diphossugar_trans"/>
</dbReference>
<dbReference type="Gene3D" id="3.90.550.20">
    <property type="match status" value="1"/>
</dbReference>
<dbReference type="SUPFAM" id="SSF53448">
    <property type="entry name" value="Nucleotide-diphospho-sugar transferases"/>
    <property type="match status" value="1"/>
</dbReference>
<dbReference type="OrthoDB" id="9802881at2"/>
<dbReference type="AlphaFoldDB" id="A0A2V1N085"/>
<comment type="caution">
    <text evidence="1">The sequence shown here is derived from an EMBL/GenBank/DDBJ whole genome shotgun (WGS) entry which is preliminary data.</text>
</comment>
<gene>
    <name evidence="1" type="ORF">DCM90_06910</name>
</gene>
<evidence type="ECO:0000313" key="2">
    <source>
        <dbReference type="Proteomes" id="UP000245080"/>
    </source>
</evidence>
<name>A0A2V1N085_9LACO</name>
<dbReference type="EMBL" id="QCXQ01000003">
    <property type="protein sequence ID" value="PWF99785.1"/>
    <property type="molecule type" value="Genomic_DNA"/>
</dbReference>
<sequence length="307" mass="36701">MNKKAILKKYWYQHTLFNSLLTIFRFGHSRKELDLMNEQNAYILKSKLQKKYGSVENYERKERLNDTKQLCEHQVIWSCWLQGMEKAPNLVKMCHSRLHQLLDDQFDVITLTNDNYKEYVNLPNYIIEKYERGIISAAHFSDILRIEVLSVYGGIWVDATVYLSDTQFIQQHKQDQLFFYQVLPPARSAKVLWMSSWFIIANKNSSIINKTRSMLYKYWKSNDFLIDYFLFHYCFIIACEFNSDEYNSVVKYDNADPHLLQFELGTTYNEQRISNIFRQSDVHKLTYKNINNENEETVLAHLLKNNL</sequence>
<dbReference type="GO" id="GO:0016757">
    <property type="term" value="F:glycosyltransferase activity"/>
    <property type="evidence" value="ECO:0007669"/>
    <property type="project" value="InterPro"/>
</dbReference>
<reference evidence="1 2" key="1">
    <citation type="journal article" date="2018" name="Int. J. Syst. Evol. Microbiol.">
        <title>Lactobacillus bambusae sp. nov., isolated from a traditional fermented Ma-bamboo shoots of Taiwan.</title>
        <authorList>
            <person name="Wang L.-T."/>
        </authorList>
    </citation>
    <scope>NUCLEOTIDE SEQUENCE [LARGE SCALE GENOMIC DNA]</scope>
    <source>
        <strain evidence="1 2">BS-W1</strain>
    </source>
</reference>
<dbReference type="Proteomes" id="UP000245080">
    <property type="component" value="Unassembled WGS sequence"/>
</dbReference>
<dbReference type="RefSeq" id="WP_109250640.1">
    <property type="nucleotide sequence ID" value="NZ_QCXQ01000003.1"/>
</dbReference>
<keyword evidence="2" id="KW-1185">Reference proteome</keyword>
<dbReference type="InterPro" id="IPR008441">
    <property type="entry name" value="AfumC-like_glycosyl_Trfase"/>
</dbReference>
<evidence type="ECO:0000313" key="1">
    <source>
        <dbReference type="EMBL" id="PWF99785.1"/>
    </source>
</evidence>
<organism evidence="1 2">
    <name type="scientific">Levilactobacillus bambusae</name>
    <dbReference type="NCBI Taxonomy" id="2024736"/>
    <lineage>
        <taxon>Bacteria</taxon>
        <taxon>Bacillati</taxon>
        <taxon>Bacillota</taxon>
        <taxon>Bacilli</taxon>
        <taxon>Lactobacillales</taxon>
        <taxon>Lactobacillaceae</taxon>
        <taxon>Levilactobacillus</taxon>
    </lineage>
</organism>
<dbReference type="Pfam" id="PF05704">
    <property type="entry name" value="Caps_synth"/>
    <property type="match status" value="1"/>
</dbReference>